<evidence type="ECO:0000256" key="1">
    <source>
        <dbReference type="SAM" id="MobiDB-lite"/>
    </source>
</evidence>
<sequence length="248" mass="24869">MTPRRLLLVASSALAAALLLAGCTVGPGNTAPNSTSEPSSGPGNAGGGDDSGDLEGALLDDGRMFAVVSWGSSTCLPQVDQVSAEGQTVSVTLVEPEGDGATEKACTADLAPRASVGALPEGVDPTKDITLQVTYGDVSDDIDLDGDPDATGTPGDPTSYEPSAGWFDDGGLVLLTWGSSGCPPVVESAEGSGSAGTVTFVTDDTQVCTMDMAPRATVIEFPEDDVDDDAPFTLTLVGGGLDGTVQVR</sequence>
<keyword evidence="4" id="KW-1185">Reference proteome</keyword>
<evidence type="ECO:0008006" key="5">
    <source>
        <dbReference type="Google" id="ProtNLM"/>
    </source>
</evidence>
<evidence type="ECO:0000313" key="3">
    <source>
        <dbReference type="EMBL" id="UPL11087.1"/>
    </source>
</evidence>
<proteinExistence type="predicted"/>
<feature type="chain" id="PRO_5046800266" description="Lipoprotein" evidence="2">
    <location>
        <begin position="22"/>
        <end position="248"/>
    </location>
</feature>
<dbReference type="InterPro" id="IPR006311">
    <property type="entry name" value="TAT_signal"/>
</dbReference>
<dbReference type="PROSITE" id="PS51318">
    <property type="entry name" value="TAT"/>
    <property type="match status" value="1"/>
</dbReference>
<feature type="compositionally biased region" description="Low complexity" evidence="1">
    <location>
        <begin position="149"/>
        <end position="158"/>
    </location>
</feature>
<keyword evidence="2" id="KW-0732">Signal</keyword>
<name>A0ABY4IE87_9MICO</name>
<dbReference type="EMBL" id="CP078076">
    <property type="protein sequence ID" value="UPL11087.1"/>
    <property type="molecule type" value="Genomic_DNA"/>
</dbReference>
<feature type="region of interest" description="Disordered" evidence="1">
    <location>
        <begin position="139"/>
        <end position="159"/>
    </location>
</feature>
<accession>A0ABY4IE87</accession>
<dbReference type="RefSeq" id="WP_136036705.1">
    <property type="nucleotide sequence ID" value="NZ_CP078076.1"/>
</dbReference>
<feature type="region of interest" description="Disordered" evidence="1">
    <location>
        <begin position="29"/>
        <end position="56"/>
    </location>
</feature>
<protein>
    <recommendedName>
        <fullName evidence="5">Lipoprotein</fullName>
    </recommendedName>
</protein>
<dbReference type="Proteomes" id="UP000831467">
    <property type="component" value="Chromosome"/>
</dbReference>
<organism evidence="3 4">
    <name type="scientific">Microbacterium sufflavum</name>
    <dbReference type="NCBI Taxonomy" id="2851649"/>
    <lineage>
        <taxon>Bacteria</taxon>
        <taxon>Bacillati</taxon>
        <taxon>Actinomycetota</taxon>
        <taxon>Actinomycetes</taxon>
        <taxon>Micrococcales</taxon>
        <taxon>Microbacteriaceae</taxon>
        <taxon>Microbacterium</taxon>
    </lineage>
</organism>
<feature type="signal peptide" evidence="2">
    <location>
        <begin position="1"/>
        <end position="21"/>
    </location>
</feature>
<evidence type="ECO:0000313" key="4">
    <source>
        <dbReference type="Proteomes" id="UP000831467"/>
    </source>
</evidence>
<evidence type="ECO:0000256" key="2">
    <source>
        <dbReference type="SAM" id="SignalP"/>
    </source>
</evidence>
<gene>
    <name evidence="3" type="ORF">KV394_08165</name>
</gene>
<dbReference type="PROSITE" id="PS51257">
    <property type="entry name" value="PROKAR_LIPOPROTEIN"/>
    <property type="match status" value="1"/>
</dbReference>
<reference evidence="3 4" key="1">
    <citation type="submission" date="2021-06" db="EMBL/GenBank/DDBJ databases">
        <title>Genome-based taxonomic framework of Microbacterium strains isolated from marine environment, the description of four new species and reclassification of four preexisting species.</title>
        <authorList>
            <person name="Lee S.D."/>
            <person name="Kim S.-M."/>
            <person name="Byeon Y.-S."/>
            <person name="Yang H.L."/>
            <person name="Kim I.S."/>
        </authorList>
    </citation>
    <scope>NUCLEOTIDE SEQUENCE [LARGE SCALE GENOMIC DNA]</scope>
    <source>
        <strain evidence="3 4">SSW1-51</strain>
    </source>
</reference>
<feature type="compositionally biased region" description="Acidic residues" evidence="1">
    <location>
        <begin position="139"/>
        <end position="148"/>
    </location>
</feature>